<dbReference type="Proteomes" id="UP000284219">
    <property type="component" value="Unassembled WGS sequence"/>
</dbReference>
<protein>
    <submittedName>
        <fullName evidence="1">Uncharacterized protein</fullName>
    </submittedName>
</protein>
<comment type="caution">
    <text evidence="1">The sequence shown here is derived from an EMBL/GenBank/DDBJ whole genome shotgun (WGS) entry which is preliminary data.</text>
</comment>
<name>A0A419SJM9_9BACL</name>
<accession>A0A419SJM9</accession>
<sequence>MRNFQPIVKAVKESGDYEIFSFVVDGSIKVVIEEMCGYNFRSDDIKEEFIMELEKFKSCLDNAPDDFNDNDRMEAKDFVEKLLKVYFKSGKLM</sequence>
<dbReference type="EMBL" id="MCHY01000008">
    <property type="protein sequence ID" value="RKD24223.1"/>
    <property type="molecule type" value="Genomic_DNA"/>
</dbReference>
<evidence type="ECO:0000313" key="1">
    <source>
        <dbReference type="EMBL" id="RKD24223.1"/>
    </source>
</evidence>
<keyword evidence="2" id="KW-1185">Reference proteome</keyword>
<gene>
    <name evidence="1" type="ORF">BEP19_07405</name>
</gene>
<dbReference type="RefSeq" id="WP_120189489.1">
    <property type="nucleotide sequence ID" value="NZ_MCHY01000008.1"/>
</dbReference>
<organism evidence="1 2">
    <name type="scientific">Ammoniphilus oxalaticus</name>
    <dbReference type="NCBI Taxonomy" id="66863"/>
    <lineage>
        <taxon>Bacteria</taxon>
        <taxon>Bacillati</taxon>
        <taxon>Bacillota</taxon>
        <taxon>Bacilli</taxon>
        <taxon>Bacillales</taxon>
        <taxon>Paenibacillaceae</taxon>
        <taxon>Aneurinibacillus group</taxon>
        <taxon>Ammoniphilus</taxon>
    </lineage>
</organism>
<reference evidence="1 2" key="1">
    <citation type="submission" date="2016-08" db="EMBL/GenBank/DDBJ databases">
        <title>Novel Firmicute Genomes.</title>
        <authorList>
            <person name="Poppleton D.I."/>
            <person name="Gribaldo S."/>
        </authorList>
    </citation>
    <scope>NUCLEOTIDE SEQUENCE [LARGE SCALE GENOMIC DNA]</scope>
    <source>
        <strain evidence="1 2">RAOx-1</strain>
    </source>
</reference>
<dbReference type="AlphaFoldDB" id="A0A419SJM9"/>
<proteinExistence type="predicted"/>
<evidence type="ECO:0000313" key="2">
    <source>
        <dbReference type="Proteomes" id="UP000284219"/>
    </source>
</evidence>